<feature type="compositionally biased region" description="Polar residues" evidence="1">
    <location>
        <begin position="63"/>
        <end position="76"/>
    </location>
</feature>
<dbReference type="Pfam" id="PF11863">
    <property type="entry name" value="DUF3383"/>
    <property type="match status" value="1"/>
</dbReference>
<dbReference type="RefSeq" id="WP_180862031.1">
    <property type="nucleotide sequence ID" value="NZ_CP047415.1"/>
</dbReference>
<dbReference type="Proteomes" id="UP000510660">
    <property type="component" value="Chromosome"/>
</dbReference>
<dbReference type="AlphaFoldDB" id="A0A7H9E811"/>
<organism evidence="2 3">
    <name type="scientific">Lactobacillus crispatus</name>
    <dbReference type="NCBI Taxonomy" id="47770"/>
    <lineage>
        <taxon>Bacteria</taxon>
        <taxon>Bacillati</taxon>
        <taxon>Bacillota</taxon>
        <taxon>Bacilli</taxon>
        <taxon>Lactobacillales</taxon>
        <taxon>Lactobacillaceae</taxon>
        <taxon>Lactobacillus</taxon>
    </lineage>
</organism>
<evidence type="ECO:0000256" key="1">
    <source>
        <dbReference type="SAM" id="MobiDB-lite"/>
    </source>
</evidence>
<proteinExistence type="predicted"/>
<dbReference type="InterPro" id="IPR021808">
    <property type="entry name" value="DUF3383"/>
</dbReference>
<protein>
    <submittedName>
        <fullName evidence="2">DUF3383 family protein</fullName>
    </submittedName>
</protein>
<dbReference type="EMBL" id="CP047415">
    <property type="protein sequence ID" value="QLL73783.1"/>
    <property type="molecule type" value="Genomic_DNA"/>
</dbReference>
<evidence type="ECO:0000313" key="3">
    <source>
        <dbReference type="Proteomes" id="UP000510660"/>
    </source>
</evidence>
<evidence type="ECO:0000313" key="2">
    <source>
        <dbReference type="EMBL" id="QLL73783.1"/>
    </source>
</evidence>
<gene>
    <name evidence="2" type="ORF">GTO85_05065</name>
</gene>
<accession>A0A7H9E811</accession>
<reference evidence="2 3" key="1">
    <citation type="submission" date="2020-01" db="EMBL/GenBank/DDBJ databases">
        <title>Complete and circular genome sequences of six lactobacillus isolates from horses.</title>
        <authorList>
            <person name="Hassan H.M."/>
        </authorList>
    </citation>
    <scope>NUCLEOTIDE SEQUENCE [LARGE SCALE GENOMIC DNA]</scope>
    <source>
        <strain evidence="2 3">1D</strain>
    </source>
</reference>
<sequence length="397" mass="43420">MADAKTTTVVAPYDRVSDVNVVISVLHPRPVVGLGNLLILNAVTAKASTPAQSDGKDGKSADQGAQTTPTTNLPDQLSVQDRMNGILLRKTDKNTGAIYREYKNVDAVAVDYGEDTAVYKKAQTYFAQSNHSDRVAVLDYDPSKAYDALKAFWYFNWTFAVRTTNDVDDNLVALSNIFEANKNHILVVQSNDVTQFDKIYGQNYTIGLKHDTAENMDSALVGAVATLTVGSVTWKFKQLKGVTPEVLTSNELSAIHRAHAFAYVEVSGVGETSEGWTMSGEYIDVIHGIIWVNTNMEDKLEQFLQENGKVSYDQVGITRINGVATQVMEQAYAQGIILTDETTGKGDYTVATSPRSEQSQQDLSDRHYGGLSFTYHVSGAIHTITVHGEVQSDTILS</sequence>
<name>A0A7H9E811_9LACO</name>
<feature type="region of interest" description="Disordered" evidence="1">
    <location>
        <begin position="49"/>
        <end position="76"/>
    </location>
</feature>